<sequence length="72" mass="8696">MKKLILFRANLRIDRFQNSRKYFLFSNRLFSKKGQIHHFHFEQCSNHFCNSSYIPRISPRNVISGSPTFKIF</sequence>
<name>M6C0Z2_LEPBO</name>
<gene>
    <name evidence="1" type="ORF">LEP1GSC016_3334</name>
</gene>
<organism evidence="1 2">
    <name type="scientific">Leptospira borgpetersenii serovar Hardjo-bovis str. Sponselee</name>
    <dbReference type="NCBI Taxonomy" id="1303729"/>
    <lineage>
        <taxon>Bacteria</taxon>
        <taxon>Pseudomonadati</taxon>
        <taxon>Spirochaetota</taxon>
        <taxon>Spirochaetia</taxon>
        <taxon>Leptospirales</taxon>
        <taxon>Leptospiraceae</taxon>
        <taxon>Leptospira</taxon>
    </lineage>
</organism>
<comment type="caution">
    <text evidence="1">The sequence shown here is derived from an EMBL/GenBank/DDBJ whole genome shotgun (WGS) entry which is preliminary data.</text>
</comment>
<reference evidence="1 2" key="1">
    <citation type="submission" date="2013-01" db="EMBL/GenBank/DDBJ databases">
        <authorList>
            <person name="Harkins D.M."/>
            <person name="Durkin A.S."/>
            <person name="Brinkac L.M."/>
            <person name="Haft D.H."/>
            <person name="Selengut J.D."/>
            <person name="Sanka R."/>
            <person name="DePew J."/>
            <person name="Purushe J."/>
            <person name="Galloway R.L."/>
            <person name="Vinetz J.M."/>
            <person name="Sutton G.G."/>
            <person name="Nierman W.C."/>
            <person name="Fouts D.E."/>
        </authorList>
    </citation>
    <scope>NUCLEOTIDE SEQUENCE [LARGE SCALE GENOMIC DNA]</scope>
    <source>
        <strain evidence="1 2">Sponselee CDC</strain>
    </source>
</reference>
<proteinExistence type="predicted"/>
<dbReference type="Proteomes" id="UP000011873">
    <property type="component" value="Unassembled WGS sequence"/>
</dbReference>
<dbReference type="AlphaFoldDB" id="M6C0Z2"/>
<accession>M6C0Z2</accession>
<dbReference type="EMBL" id="ANMU01000020">
    <property type="protein sequence ID" value="EMJ84396.1"/>
    <property type="molecule type" value="Genomic_DNA"/>
</dbReference>
<protein>
    <submittedName>
        <fullName evidence="1">Uncharacterized protein</fullName>
    </submittedName>
</protein>
<evidence type="ECO:0000313" key="1">
    <source>
        <dbReference type="EMBL" id="EMJ84396.1"/>
    </source>
</evidence>
<evidence type="ECO:0000313" key="2">
    <source>
        <dbReference type="Proteomes" id="UP000011873"/>
    </source>
</evidence>